<comment type="caution">
    <text evidence="2">The sequence shown here is derived from an EMBL/GenBank/DDBJ whole genome shotgun (WGS) entry which is preliminary data.</text>
</comment>
<dbReference type="EMBL" id="VSRR010134499">
    <property type="protein sequence ID" value="MPD03079.1"/>
    <property type="molecule type" value="Genomic_DNA"/>
</dbReference>
<dbReference type="Proteomes" id="UP000324222">
    <property type="component" value="Unassembled WGS sequence"/>
</dbReference>
<evidence type="ECO:0000313" key="3">
    <source>
        <dbReference type="Proteomes" id="UP000324222"/>
    </source>
</evidence>
<feature type="compositionally biased region" description="Basic and acidic residues" evidence="1">
    <location>
        <begin position="1"/>
        <end position="14"/>
    </location>
</feature>
<name>A0A5B7KDJ2_PORTR</name>
<dbReference type="AlphaFoldDB" id="A0A5B7KDJ2"/>
<organism evidence="2 3">
    <name type="scientific">Portunus trituberculatus</name>
    <name type="common">Swimming crab</name>
    <name type="synonym">Neptunus trituberculatus</name>
    <dbReference type="NCBI Taxonomy" id="210409"/>
    <lineage>
        <taxon>Eukaryota</taxon>
        <taxon>Metazoa</taxon>
        <taxon>Ecdysozoa</taxon>
        <taxon>Arthropoda</taxon>
        <taxon>Crustacea</taxon>
        <taxon>Multicrustacea</taxon>
        <taxon>Malacostraca</taxon>
        <taxon>Eumalacostraca</taxon>
        <taxon>Eucarida</taxon>
        <taxon>Decapoda</taxon>
        <taxon>Pleocyemata</taxon>
        <taxon>Brachyura</taxon>
        <taxon>Eubrachyura</taxon>
        <taxon>Portunoidea</taxon>
        <taxon>Portunidae</taxon>
        <taxon>Portuninae</taxon>
        <taxon>Portunus</taxon>
    </lineage>
</organism>
<reference evidence="2 3" key="1">
    <citation type="submission" date="2019-05" db="EMBL/GenBank/DDBJ databases">
        <title>Another draft genome of Portunus trituberculatus and its Hox gene families provides insights of decapod evolution.</title>
        <authorList>
            <person name="Jeong J.-H."/>
            <person name="Song I."/>
            <person name="Kim S."/>
            <person name="Choi T."/>
            <person name="Kim D."/>
            <person name="Ryu S."/>
            <person name="Kim W."/>
        </authorList>
    </citation>
    <scope>NUCLEOTIDE SEQUENCE [LARGE SCALE GENOMIC DNA]</scope>
    <source>
        <tissue evidence="2">Muscle</tissue>
    </source>
</reference>
<keyword evidence="3" id="KW-1185">Reference proteome</keyword>
<evidence type="ECO:0000313" key="2">
    <source>
        <dbReference type="EMBL" id="MPD03079.1"/>
    </source>
</evidence>
<feature type="region of interest" description="Disordered" evidence="1">
    <location>
        <begin position="1"/>
        <end position="63"/>
    </location>
</feature>
<accession>A0A5B7KDJ2</accession>
<sequence>MERLSDGARERDMDGWPGGVMKGLWDRGSGSDGRGAPAGSDKRYSDGAPLRKGGGAGGVGEGA</sequence>
<proteinExistence type="predicted"/>
<protein>
    <submittedName>
        <fullName evidence="2">Uncharacterized protein</fullName>
    </submittedName>
</protein>
<feature type="compositionally biased region" description="Gly residues" evidence="1">
    <location>
        <begin position="52"/>
        <end position="63"/>
    </location>
</feature>
<evidence type="ECO:0000256" key="1">
    <source>
        <dbReference type="SAM" id="MobiDB-lite"/>
    </source>
</evidence>
<gene>
    <name evidence="2" type="ORF">E2C01_098697</name>
</gene>